<reference evidence="4" key="1">
    <citation type="journal article" date="2013" name="Nature">
        <title>Pan genome of the phytoplankton Emiliania underpins its global distribution.</title>
        <authorList>
            <person name="Read B.A."/>
            <person name="Kegel J."/>
            <person name="Klute M.J."/>
            <person name="Kuo A."/>
            <person name="Lefebvre S.C."/>
            <person name="Maumus F."/>
            <person name="Mayer C."/>
            <person name="Miller J."/>
            <person name="Monier A."/>
            <person name="Salamov A."/>
            <person name="Young J."/>
            <person name="Aguilar M."/>
            <person name="Claverie J.M."/>
            <person name="Frickenhaus S."/>
            <person name="Gonzalez K."/>
            <person name="Herman E.K."/>
            <person name="Lin Y.C."/>
            <person name="Napier J."/>
            <person name="Ogata H."/>
            <person name="Sarno A.F."/>
            <person name="Shmutz J."/>
            <person name="Schroeder D."/>
            <person name="de Vargas C."/>
            <person name="Verret F."/>
            <person name="von Dassow P."/>
            <person name="Valentin K."/>
            <person name="Van de Peer Y."/>
            <person name="Wheeler G."/>
            <person name="Dacks J.B."/>
            <person name="Delwiche C.F."/>
            <person name="Dyhrman S.T."/>
            <person name="Glockner G."/>
            <person name="John U."/>
            <person name="Richards T."/>
            <person name="Worden A.Z."/>
            <person name="Zhang X."/>
            <person name="Grigoriev I.V."/>
            <person name="Allen A.E."/>
            <person name="Bidle K."/>
            <person name="Borodovsky M."/>
            <person name="Bowler C."/>
            <person name="Brownlee C."/>
            <person name="Cock J.M."/>
            <person name="Elias M."/>
            <person name="Gladyshev V.N."/>
            <person name="Groth M."/>
            <person name="Guda C."/>
            <person name="Hadaegh A."/>
            <person name="Iglesias-Rodriguez M.D."/>
            <person name="Jenkins J."/>
            <person name="Jones B.M."/>
            <person name="Lawson T."/>
            <person name="Leese F."/>
            <person name="Lindquist E."/>
            <person name="Lobanov A."/>
            <person name="Lomsadze A."/>
            <person name="Malik S.B."/>
            <person name="Marsh M.E."/>
            <person name="Mackinder L."/>
            <person name="Mock T."/>
            <person name="Mueller-Roeber B."/>
            <person name="Pagarete A."/>
            <person name="Parker M."/>
            <person name="Probert I."/>
            <person name="Quesneville H."/>
            <person name="Raines C."/>
            <person name="Rensing S.A."/>
            <person name="Riano-Pachon D.M."/>
            <person name="Richier S."/>
            <person name="Rokitta S."/>
            <person name="Shiraiwa Y."/>
            <person name="Soanes D.M."/>
            <person name="van der Giezen M."/>
            <person name="Wahlund T.M."/>
            <person name="Williams B."/>
            <person name="Wilson W."/>
            <person name="Wolfe G."/>
            <person name="Wurch L.L."/>
        </authorList>
    </citation>
    <scope>NUCLEOTIDE SEQUENCE</scope>
</reference>
<keyword evidence="2" id="KW-0732">Signal</keyword>
<feature type="signal peptide" evidence="2">
    <location>
        <begin position="1"/>
        <end position="19"/>
    </location>
</feature>
<dbReference type="PaxDb" id="2903-EOD29200"/>
<dbReference type="EnsemblProtists" id="EOD29200">
    <property type="protein sequence ID" value="EOD29200"/>
    <property type="gene ID" value="EMIHUDRAFT_203738"/>
</dbReference>
<dbReference type="RefSeq" id="XP_005781629.1">
    <property type="nucleotide sequence ID" value="XM_005781572.1"/>
</dbReference>
<dbReference type="KEGG" id="ehx:EMIHUDRAFT_203738"/>
<dbReference type="HOGENOM" id="CLU_067453_0_0_1"/>
<proteinExistence type="predicted"/>
<dbReference type="AlphaFoldDB" id="A0A0D3K0B5"/>
<reference evidence="3" key="2">
    <citation type="submission" date="2024-10" db="UniProtKB">
        <authorList>
            <consortium name="EnsemblProtists"/>
        </authorList>
    </citation>
    <scope>IDENTIFICATION</scope>
</reference>
<evidence type="ECO:0000313" key="3">
    <source>
        <dbReference type="EnsemblProtists" id="EOD29200"/>
    </source>
</evidence>
<dbReference type="GeneID" id="19046550"/>
<evidence type="ECO:0000256" key="2">
    <source>
        <dbReference type="SAM" id="SignalP"/>
    </source>
</evidence>
<feature type="chain" id="PRO_5044190382" description="Glycosyltransferase 2-like domain-containing protein" evidence="2">
    <location>
        <begin position="20"/>
        <end position="353"/>
    </location>
</feature>
<evidence type="ECO:0008006" key="5">
    <source>
        <dbReference type="Google" id="ProtNLM"/>
    </source>
</evidence>
<dbReference type="Pfam" id="PF13704">
    <property type="entry name" value="Glyco_tranf_2_4"/>
    <property type="match status" value="1"/>
</dbReference>
<accession>A0A0D3K0B5</accession>
<name>A0A0D3K0B5_EMIH1</name>
<keyword evidence="4" id="KW-1185">Reference proteome</keyword>
<sequence length="353" mass="38541">MRDVALLLALLRAAPTAGAQPKRRGTLLVSHFYNEALLLPYWIAHHAPMFSSAILIDYNSTDGSAELVRQLAPRTWKVVPSWDGEFDAVNLDRQVKQWEMTRPDDWRIALTTTEFLVMPGFHELLAALDPGPSGHRVLHFHSLIAVGDDTIPLKPPSAEPLVCQRGVFVEPQRGLLLGGRSGGAFYDRFMHVGLGSNYVYTPGRHHMGGSVTQAENNAFYDGGIILKYMWTPWPETRSRKMQIGHKVSSRDRKMGAGVQHNQMSNISTRAADERRAGALDGVAKYDGTGKAPTNGTGGGGEPAVPALALGLLKRWACGKGLHEHDGGAGMTIGRRSRRVVAGGSRTADFLYDQ</sequence>
<protein>
    <recommendedName>
        <fullName evidence="5">Glycosyltransferase 2-like domain-containing protein</fullName>
    </recommendedName>
</protein>
<evidence type="ECO:0000256" key="1">
    <source>
        <dbReference type="SAM" id="MobiDB-lite"/>
    </source>
</evidence>
<evidence type="ECO:0000313" key="4">
    <source>
        <dbReference type="Proteomes" id="UP000013827"/>
    </source>
</evidence>
<organism evidence="3 4">
    <name type="scientific">Emiliania huxleyi (strain CCMP1516)</name>
    <dbReference type="NCBI Taxonomy" id="280463"/>
    <lineage>
        <taxon>Eukaryota</taxon>
        <taxon>Haptista</taxon>
        <taxon>Haptophyta</taxon>
        <taxon>Prymnesiophyceae</taxon>
        <taxon>Isochrysidales</taxon>
        <taxon>Noelaerhabdaceae</taxon>
        <taxon>Emiliania</taxon>
    </lineage>
</organism>
<dbReference type="Proteomes" id="UP000013827">
    <property type="component" value="Unassembled WGS sequence"/>
</dbReference>
<feature type="region of interest" description="Disordered" evidence="1">
    <location>
        <begin position="242"/>
        <end position="261"/>
    </location>
</feature>